<dbReference type="GO" id="GO:0017001">
    <property type="term" value="P:antibiotic catabolic process"/>
    <property type="evidence" value="ECO:0007669"/>
    <property type="project" value="UniProtKB-ARBA"/>
</dbReference>
<evidence type="ECO:0000259" key="2">
    <source>
        <dbReference type="SMART" id="SM00849"/>
    </source>
</evidence>
<comment type="similarity">
    <text evidence="1">Belongs to the metallo-beta-lactamase superfamily. Class-B beta-lactamase family.</text>
</comment>
<dbReference type="Proteomes" id="UP000006055">
    <property type="component" value="Chromosome"/>
</dbReference>
<accession>I4C4I5</accession>
<dbReference type="SMART" id="SM00849">
    <property type="entry name" value="Lactamase_B"/>
    <property type="match status" value="1"/>
</dbReference>
<dbReference type="KEGG" id="dti:Desti_1766"/>
<dbReference type="InterPro" id="IPR036866">
    <property type="entry name" value="RibonucZ/Hydroxyglut_hydro"/>
</dbReference>
<organism evidence="3 4">
    <name type="scientific">Desulfomonile tiedjei (strain ATCC 49306 / DSM 6799 / DCB-1)</name>
    <dbReference type="NCBI Taxonomy" id="706587"/>
    <lineage>
        <taxon>Bacteria</taxon>
        <taxon>Pseudomonadati</taxon>
        <taxon>Thermodesulfobacteriota</taxon>
        <taxon>Desulfomonilia</taxon>
        <taxon>Desulfomonilales</taxon>
        <taxon>Desulfomonilaceae</taxon>
        <taxon>Desulfomonile</taxon>
    </lineage>
</organism>
<keyword evidence="4" id="KW-1185">Reference proteome</keyword>
<evidence type="ECO:0000256" key="1">
    <source>
        <dbReference type="ARBA" id="ARBA00005250"/>
    </source>
</evidence>
<reference evidence="4" key="1">
    <citation type="submission" date="2012-06" db="EMBL/GenBank/DDBJ databases">
        <title>Complete sequence of chromosome of Desulfomonile tiedjei DSM 6799.</title>
        <authorList>
            <person name="Lucas S."/>
            <person name="Copeland A."/>
            <person name="Lapidus A."/>
            <person name="Glavina del Rio T."/>
            <person name="Dalin E."/>
            <person name="Tice H."/>
            <person name="Bruce D."/>
            <person name="Goodwin L."/>
            <person name="Pitluck S."/>
            <person name="Peters L."/>
            <person name="Ovchinnikova G."/>
            <person name="Zeytun A."/>
            <person name="Lu M."/>
            <person name="Kyrpides N."/>
            <person name="Mavromatis K."/>
            <person name="Ivanova N."/>
            <person name="Brettin T."/>
            <person name="Detter J.C."/>
            <person name="Han C."/>
            <person name="Larimer F."/>
            <person name="Land M."/>
            <person name="Hauser L."/>
            <person name="Markowitz V."/>
            <person name="Cheng J.-F."/>
            <person name="Hugenholtz P."/>
            <person name="Woyke T."/>
            <person name="Wu D."/>
            <person name="Spring S."/>
            <person name="Schroeder M."/>
            <person name="Brambilla E."/>
            <person name="Klenk H.-P."/>
            <person name="Eisen J.A."/>
        </authorList>
    </citation>
    <scope>NUCLEOTIDE SEQUENCE [LARGE SCALE GENOMIC DNA]</scope>
    <source>
        <strain evidence="4">ATCC 49306 / DSM 6799 / DCB-1</strain>
    </source>
</reference>
<dbReference type="Gene3D" id="3.60.15.10">
    <property type="entry name" value="Ribonuclease Z/Hydroxyacylglutathione hydrolase-like"/>
    <property type="match status" value="1"/>
</dbReference>
<evidence type="ECO:0000313" key="4">
    <source>
        <dbReference type="Proteomes" id="UP000006055"/>
    </source>
</evidence>
<proteinExistence type="inferred from homology"/>
<feature type="domain" description="Metallo-beta-lactamase" evidence="2">
    <location>
        <begin position="21"/>
        <end position="218"/>
    </location>
</feature>
<sequence length="242" mass="27273">MIEQVVDGVRWIPGRDRFMPDSHMYVIGKSDAQEYTLIDCGLMEMGAYKIEELEQGNIPLSQVKRIIMTHTHVDHIGCLSEILTAIPHCEVWMHESEAEYLERGDDRIVFGNKMFDSMIRSQYSIPKDFFKTKVHRKLQGNETLDLGGLQFQVISIPGHSIGSIGLFNSEHRMFMSGDTIYADGAIGRYDLYSADAGKLKQSLDLIAGLSADILLPCHNRIVKSGANKMIRNTVAQWAPLLE</sequence>
<dbReference type="SUPFAM" id="SSF56281">
    <property type="entry name" value="Metallo-hydrolase/oxidoreductase"/>
    <property type="match status" value="1"/>
</dbReference>
<dbReference type="InterPro" id="IPR001279">
    <property type="entry name" value="Metallo-B-lactamas"/>
</dbReference>
<dbReference type="eggNOG" id="COG0491">
    <property type="taxonomic scope" value="Bacteria"/>
</dbReference>
<dbReference type="GO" id="GO:0016787">
    <property type="term" value="F:hydrolase activity"/>
    <property type="evidence" value="ECO:0007669"/>
    <property type="project" value="UniProtKB-KW"/>
</dbReference>
<dbReference type="AlphaFoldDB" id="I4C4I5"/>
<dbReference type="RefSeq" id="WP_014809622.1">
    <property type="nucleotide sequence ID" value="NC_018025.1"/>
</dbReference>
<dbReference type="EMBL" id="CP003360">
    <property type="protein sequence ID" value="AFM24476.1"/>
    <property type="molecule type" value="Genomic_DNA"/>
</dbReference>
<protein>
    <submittedName>
        <fullName evidence="3">Zn-dependent hydrolase, glyoxylase</fullName>
    </submittedName>
</protein>
<name>I4C4I5_DESTA</name>
<dbReference type="Pfam" id="PF00753">
    <property type="entry name" value="Lactamase_B"/>
    <property type="match status" value="1"/>
</dbReference>
<dbReference type="PANTHER" id="PTHR42951:SF4">
    <property type="entry name" value="ACYL-COENZYME A THIOESTERASE MBLAC2"/>
    <property type="match status" value="1"/>
</dbReference>
<dbReference type="InterPro" id="IPR050855">
    <property type="entry name" value="NDM-1-like"/>
</dbReference>
<dbReference type="STRING" id="706587.Desti_1766"/>
<gene>
    <name evidence="3" type="ordered locus">Desti_1766</name>
</gene>
<dbReference type="HOGENOM" id="CLU_030571_5_1_7"/>
<dbReference type="PANTHER" id="PTHR42951">
    <property type="entry name" value="METALLO-BETA-LACTAMASE DOMAIN-CONTAINING"/>
    <property type="match status" value="1"/>
</dbReference>
<evidence type="ECO:0000313" key="3">
    <source>
        <dbReference type="EMBL" id="AFM24476.1"/>
    </source>
</evidence>
<dbReference type="OrthoDB" id="9802991at2"/>
<keyword evidence="3" id="KW-0378">Hydrolase</keyword>